<gene>
    <name evidence="10" type="ordered locus">Igag_0906</name>
</gene>
<reference evidence="10 11" key="1">
    <citation type="journal article" date="2010" name="Stand. Genomic Sci.">
        <title>Complete genome sequence of Ignisphaera aggregans type strain (AQ1.S1).</title>
        <authorList>
            <person name="Goker M."/>
            <person name="Held B."/>
            <person name="Lapidus A."/>
            <person name="Nolan M."/>
            <person name="Spring S."/>
            <person name="Yasawong M."/>
            <person name="Lucas S."/>
            <person name="Glavina Del Rio T."/>
            <person name="Tice H."/>
            <person name="Cheng J.F."/>
            <person name="Goodwin L."/>
            <person name="Tapia R."/>
            <person name="Pitluck S."/>
            <person name="Liolios K."/>
            <person name="Ivanova N."/>
            <person name="Mavromatis K."/>
            <person name="Mikhailova N."/>
            <person name="Pati A."/>
            <person name="Chen A."/>
            <person name="Palaniappan K."/>
            <person name="Brambilla E."/>
            <person name="Land M."/>
            <person name="Hauser L."/>
            <person name="Chang Y.J."/>
            <person name="Jeffries C.D."/>
            <person name="Brettin T."/>
            <person name="Detter J.C."/>
            <person name="Han C."/>
            <person name="Rohde M."/>
            <person name="Sikorski J."/>
            <person name="Woyke T."/>
            <person name="Bristow J."/>
            <person name="Eisen J.A."/>
            <person name="Markowitz V."/>
            <person name="Hugenholtz P."/>
            <person name="Kyrpides N.C."/>
            <person name="Klenk H.P."/>
        </authorList>
    </citation>
    <scope>NUCLEOTIDE SEQUENCE [LARGE SCALE GENOMIC DNA]</scope>
    <source>
        <strain evidence="11">DSM 17230 / JCM 13409 / AQ1.S1</strain>
    </source>
</reference>
<dbReference type="Gene3D" id="3.20.20.70">
    <property type="entry name" value="Aldolase class I"/>
    <property type="match status" value="1"/>
</dbReference>
<dbReference type="PANTHER" id="PTHR11911">
    <property type="entry name" value="INOSINE-5-MONOPHOSPHATE DEHYDROGENASE RELATED"/>
    <property type="match status" value="1"/>
</dbReference>
<dbReference type="InterPro" id="IPR013785">
    <property type="entry name" value="Aldolase_TIM"/>
</dbReference>
<feature type="active site" description="Proton acceptor" evidence="5">
    <location>
        <position position="399"/>
    </location>
</feature>
<evidence type="ECO:0000256" key="2">
    <source>
        <dbReference type="ARBA" id="ARBA00022723"/>
    </source>
</evidence>
<dbReference type="PROSITE" id="PS51371">
    <property type="entry name" value="CBS"/>
    <property type="match status" value="1"/>
</dbReference>
<dbReference type="GO" id="GO:0003938">
    <property type="term" value="F:IMP dehydrogenase activity"/>
    <property type="evidence" value="ECO:0007669"/>
    <property type="project" value="UniProtKB-EC"/>
</dbReference>
<name>E0STV6_IGNAA</name>
<evidence type="ECO:0000256" key="4">
    <source>
        <dbReference type="ARBA" id="ARBA00023122"/>
    </source>
</evidence>
<dbReference type="HOGENOM" id="CLU_022552_2_1_2"/>
<dbReference type="SMART" id="SM00116">
    <property type="entry name" value="CBS"/>
    <property type="match status" value="1"/>
</dbReference>
<feature type="binding site" description="in other chain" evidence="7">
    <location>
        <position position="300"/>
    </location>
    <ligand>
        <name>K(+)</name>
        <dbReference type="ChEBI" id="CHEBI:29103"/>
        <note>ligand shared between two tetrameric partners</note>
    </ligand>
</feature>
<dbReference type="PANTHER" id="PTHR11911:SF111">
    <property type="entry name" value="INOSINE-5'-MONOPHOSPHATE DEHYDROGENASE"/>
    <property type="match status" value="1"/>
</dbReference>
<accession>E0STV6</accession>
<keyword evidence="11" id="KW-1185">Reference proteome</keyword>
<feature type="binding site" evidence="6">
    <location>
        <begin position="293"/>
        <end position="295"/>
    </location>
    <ligand>
        <name>NAD(+)</name>
        <dbReference type="ChEBI" id="CHEBI:57540"/>
    </ligand>
</feature>
<feature type="domain" description="CBS" evidence="9">
    <location>
        <begin position="96"/>
        <end position="155"/>
    </location>
</feature>
<dbReference type="Pfam" id="PF00571">
    <property type="entry name" value="CBS"/>
    <property type="match status" value="1"/>
</dbReference>
<evidence type="ECO:0000256" key="1">
    <source>
        <dbReference type="ARBA" id="ARBA00005502"/>
    </source>
</evidence>
<comment type="similarity">
    <text evidence="1">Belongs to the IMPDH/GMPR family.</text>
</comment>
<dbReference type="SUPFAM" id="SSF54631">
    <property type="entry name" value="CBS-domain pair"/>
    <property type="match status" value="1"/>
</dbReference>
<dbReference type="KEGG" id="iag:Igag_0906"/>
<keyword evidence="7" id="KW-0630">Potassium</keyword>
<evidence type="ECO:0000256" key="7">
    <source>
        <dbReference type="PIRSR" id="PIRSR000130-4"/>
    </source>
</evidence>
<feature type="active site" description="Thioimidate intermediate" evidence="5">
    <location>
        <position position="300"/>
    </location>
</feature>
<dbReference type="SMART" id="SM01240">
    <property type="entry name" value="IMPDH"/>
    <property type="match status" value="1"/>
</dbReference>
<dbReference type="PIRSF" id="PIRSF000130">
    <property type="entry name" value="IMPDH"/>
    <property type="match status" value="1"/>
</dbReference>
<dbReference type="Pfam" id="PF00478">
    <property type="entry name" value="IMPDH"/>
    <property type="match status" value="1"/>
</dbReference>
<evidence type="ECO:0000256" key="6">
    <source>
        <dbReference type="PIRSR" id="PIRSR000130-3"/>
    </source>
</evidence>
<proteinExistence type="inferred from homology"/>
<evidence type="ECO:0000256" key="5">
    <source>
        <dbReference type="PIRSR" id="PIRSR000130-1"/>
    </source>
</evidence>
<feature type="binding site" description="in other chain" evidence="7">
    <location>
        <position position="295"/>
    </location>
    <ligand>
        <name>K(+)</name>
        <dbReference type="ChEBI" id="CHEBI:29103"/>
        <note>ligand shared between two tetrameric partners</note>
    </ligand>
</feature>
<protein>
    <submittedName>
        <fullName evidence="10">IMP dehydrogenase</fullName>
        <ecNumber evidence="10">1.1.1.205</ecNumber>
    </submittedName>
</protein>
<evidence type="ECO:0000313" key="10">
    <source>
        <dbReference type="EMBL" id="ADM27722.1"/>
    </source>
</evidence>
<dbReference type="GO" id="GO:0046872">
    <property type="term" value="F:metal ion binding"/>
    <property type="evidence" value="ECO:0007669"/>
    <property type="project" value="UniProtKB-KW"/>
</dbReference>
<dbReference type="InterPro" id="IPR046342">
    <property type="entry name" value="CBS_dom_sf"/>
</dbReference>
<dbReference type="AlphaFoldDB" id="E0STV6"/>
<dbReference type="Proteomes" id="UP000001304">
    <property type="component" value="Chromosome"/>
</dbReference>
<dbReference type="GO" id="GO:0006183">
    <property type="term" value="P:GTP biosynthetic process"/>
    <property type="evidence" value="ECO:0007669"/>
    <property type="project" value="TreeGrafter"/>
</dbReference>
<dbReference type="BioCyc" id="IAGG583356:GHAH-889-MONOMER"/>
<dbReference type="InterPro" id="IPR000644">
    <property type="entry name" value="CBS_dom"/>
</dbReference>
<dbReference type="InterPro" id="IPR005990">
    <property type="entry name" value="IMP_DH"/>
</dbReference>
<evidence type="ECO:0000313" key="11">
    <source>
        <dbReference type="Proteomes" id="UP000001304"/>
    </source>
</evidence>
<feature type="binding site" description="in other chain" evidence="7">
    <location>
        <position position="297"/>
    </location>
    <ligand>
        <name>K(+)</name>
        <dbReference type="ChEBI" id="CHEBI:29103"/>
        <note>ligand shared between two tetrameric partners</note>
    </ligand>
</feature>
<keyword evidence="4 8" id="KW-0129">CBS domain</keyword>
<keyword evidence="3 10" id="KW-0560">Oxidoreductase</keyword>
<evidence type="ECO:0000256" key="8">
    <source>
        <dbReference type="PROSITE-ProRule" id="PRU00703"/>
    </source>
</evidence>
<dbReference type="SUPFAM" id="SSF51412">
    <property type="entry name" value="Inosine monophosphate dehydrogenase (IMPDH)"/>
    <property type="match status" value="1"/>
</dbReference>
<dbReference type="EC" id="1.1.1.205" evidence="10"/>
<evidence type="ECO:0000256" key="3">
    <source>
        <dbReference type="ARBA" id="ARBA00023002"/>
    </source>
</evidence>
<keyword evidence="6" id="KW-0520">NAD</keyword>
<dbReference type="FunFam" id="3.20.20.70:FF:000424">
    <property type="entry name" value="Inosine-5'-monophosphate dehydrogenase 2"/>
    <property type="match status" value="1"/>
</dbReference>
<dbReference type="EMBL" id="CP002098">
    <property type="protein sequence ID" value="ADM27722.1"/>
    <property type="molecule type" value="Genomic_DNA"/>
</dbReference>
<dbReference type="STRING" id="583356.Igag_0906"/>
<keyword evidence="2" id="KW-0479">Metal-binding</keyword>
<organism evidence="10 11">
    <name type="scientific">Ignisphaera aggregans (strain DSM 17230 / JCM 13409 / AQ1.S1)</name>
    <dbReference type="NCBI Taxonomy" id="583356"/>
    <lineage>
        <taxon>Archaea</taxon>
        <taxon>Thermoproteota</taxon>
        <taxon>Thermoprotei</taxon>
        <taxon>Desulfurococcales</taxon>
        <taxon>Desulfurococcaceae</taxon>
        <taxon>Ignisphaera</taxon>
    </lineage>
</organism>
<sequence>MGFREKLSNAIRAIDFGDIYLRPSLSPVDPNEVDTSTRFTRNIRIKIPIVSSPMDTVTELDMAIAMALLGGIGVVHRNMSIDQQLDIVRKVKEHPPIRLRRIYVSIGDSCRYALEIMKSYGIRSIPVVDSDTKVVGYVYIHDVLDRESMYKPVAMCMRSGEIYSVRDIERARDSVIRGSMDTVAIVSHNGDYLGTLTLDDALLDVTPSLDENGSLLVAAAISPYDFARAEKLDRYVDAFVSDVAHFHNINVIRASKELVKKISADFVAGNIATYDATIDVLTHIDRVDAFRVGLGGGSICTTPQVAGAYIPTLWGVAEVRDALEDQKVDIPIIADGGIRTGGDIVKALATGASSAMVGYLVAGTDEASAPIIAIGDNLYKPYRGMASIGAMKRRFAVDRYSRVSKRVAEGVEGLVPYRGSVYNVIQDVVEAIRAGMGYAGARTVEELWSKAIFISTRSKDKPVDLHI</sequence>
<feature type="binding site" evidence="6">
    <location>
        <begin position="242"/>
        <end position="244"/>
    </location>
    <ligand>
        <name>NAD(+)</name>
        <dbReference type="ChEBI" id="CHEBI:57540"/>
    </ligand>
</feature>
<dbReference type="CDD" id="cd00381">
    <property type="entry name" value="IMPDH"/>
    <property type="match status" value="1"/>
</dbReference>
<dbReference type="InterPro" id="IPR001093">
    <property type="entry name" value="IMP_DH_GMPRt"/>
</dbReference>
<evidence type="ECO:0000259" key="9">
    <source>
        <dbReference type="PROSITE" id="PS51371"/>
    </source>
</evidence>